<dbReference type="GO" id="GO:0016491">
    <property type="term" value="F:oxidoreductase activity"/>
    <property type="evidence" value="ECO:0007669"/>
    <property type="project" value="InterPro"/>
</dbReference>
<dbReference type="RefSeq" id="WP_109795860.1">
    <property type="nucleotide sequence ID" value="NZ_PHIG01000056.1"/>
</dbReference>
<feature type="domain" description="DSBA-like thioredoxin" evidence="1">
    <location>
        <begin position="3"/>
        <end position="200"/>
    </location>
</feature>
<gene>
    <name evidence="2" type="ORF">CVT23_20775</name>
</gene>
<dbReference type="OrthoDB" id="9799122at2"/>
<dbReference type="InterPro" id="IPR036249">
    <property type="entry name" value="Thioredoxin-like_sf"/>
</dbReference>
<reference evidence="2 3" key="1">
    <citation type="submission" date="2017-11" db="EMBL/GenBank/DDBJ databases">
        <title>Draft genome sequence of Rhizobiales bacterium SY3-13.</title>
        <authorList>
            <person name="Sun C."/>
        </authorList>
    </citation>
    <scope>NUCLEOTIDE SEQUENCE [LARGE SCALE GENOMIC DNA]</scope>
    <source>
        <strain evidence="2 3">SY3-13</strain>
    </source>
</reference>
<sequence length="219" mass="24420">MIIDIVSDTVCPWCYIGKRKLEAALASRRDVKVQVGWRPFQLNPEMPRGGMSREAYLAAKFGGVERAARIYENIRTAGAQVGIDFHFERIRRTPSTLDSHRLIRWAANDEAQQEVVQRLFDAYFVNGEDIGDHEVLVRIAGEAGMNADLVRDLLAGDSDLDLVRQEDSVARSMGINGVPCFIIDRKYAVSGAQDVPVFHKVFDLALNETVRPEDASVTG</sequence>
<proteinExistence type="predicted"/>
<dbReference type="SUPFAM" id="SSF52833">
    <property type="entry name" value="Thioredoxin-like"/>
    <property type="match status" value="1"/>
</dbReference>
<name>A0A2M9FWA0_9PROT</name>
<dbReference type="EMBL" id="PHIG01000056">
    <property type="protein sequence ID" value="PJK27727.1"/>
    <property type="molecule type" value="Genomic_DNA"/>
</dbReference>
<dbReference type="PANTHER" id="PTHR13887">
    <property type="entry name" value="GLUTATHIONE S-TRANSFERASE KAPPA"/>
    <property type="match status" value="1"/>
</dbReference>
<accession>A0A2M9FWA0</accession>
<dbReference type="Proteomes" id="UP000229498">
    <property type="component" value="Unassembled WGS sequence"/>
</dbReference>
<dbReference type="AlphaFoldDB" id="A0A2M9FWA0"/>
<evidence type="ECO:0000313" key="3">
    <source>
        <dbReference type="Proteomes" id="UP000229498"/>
    </source>
</evidence>
<dbReference type="InterPro" id="IPR001853">
    <property type="entry name" value="DSBA-like_thioredoxin_dom"/>
</dbReference>
<evidence type="ECO:0000259" key="1">
    <source>
        <dbReference type="Pfam" id="PF01323"/>
    </source>
</evidence>
<protein>
    <submittedName>
        <fullName evidence="2">Disulfide bond formation protein DsbA</fullName>
    </submittedName>
</protein>
<keyword evidence="3" id="KW-1185">Reference proteome</keyword>
<dbReference type="Pfam" id="PF01323">
    <property type="entry name" value="DSBA"/>
    <property type="match status" value="1"/>
</dbReference>
<dbReference type="Gene3D" id="3.40.30.10">
    <property type="entry name" value="Glutaredoxin"/>
    <property type="match status" value="1"/>
</dbReference>
<dbReference type="CDD" id="cd03024">
    <property type="entry name" value="DsbA_FrnE"/>
    <property type="match status" value="1"/>
</dbReference>
<comment type="caution">
    <text evidence="2">The sequence shown here is derived from an EMBL/GenBank/DDBJ whole genome shotgun (WGS) entry which is preliminary data.</text>
</comment>
<evidence type="ECO:0000313" key="2">
    <source>
        <dbReference type="EMBL" id="PJK27727.1"/>
    </source>
</evidence>
<organism evidence="2 3">
    <name type="scientific">Minwuia thermotolerans</name>
    <dbReference type="NCBI Taxonomy" id="2056226"/>
    <lineage>
        <taxon>Bacteria</taxon>
        <taxon>Pseudomonadati</taxon>
        <taxon>Pseudomonadota</taxon>
        <taxon>Alphaproteobacteria</taxon>
        <taxon>Minwuiales</taxon>
        <taxon>Minwuiaceae</taxon>
        <taxon>Minwuia</taxon>
    </lineage>
</organism>
<dbReference type="PANTHER" id="PTHR13887:SF41">
    <property type="entry name" value="THIOREDOXIN SUPERFAMILY PROTEIN"/>
    <property type="match status" value="1"/>
</dbReference>